<dbReference type="EMBL" id="OM869609">
    <property type="protein sequence ID" value="UPW41485.1"/>
    <property type="molecule type" value="Genomic_DNA"/>
</dbReference>
<sequence length="171" mass="20501">MDERKETMTNINIDIKRETEACFLKIYKVQEDMNRIITELTEILKKAGKEITREEKSYKDKLKWIHSHMPVTTSKYEVDYRLRKNDLKKMEEILWGQKKIEKQDMRIEANKDELMGAIMQISFQKKHLLDVVKTAKKKLEDKIEKVEKLKDEKKDILNEIVKISNLPEKFS</sequence>
<accession>A0A976N2C4</accession>
<keyword evidence="1" id="KW-0175">Coiled coil</keyword>
<proteinExistence type="predicted"/>
<reference evidence="2" key="1">
    <citation type="submission" date="2022-02" db="EMBL/GenBank/DDBJ databases">
        <title>Towards deciphering the DNA virus diversity associated with rodent species in the families Cricetidae and Heteromyidae.</title>
        <authorList>
            <person name="Lund M."/>
            <person name="Larsen B.B."/>
            <person name="Gryseels S."/>
            <person name="Kraberger S."/>
            <person name="Rowsey D.M."/>
            <person name="Steger L."/>
            <person name="Yule K.M."/>
            <person name="Upham N.S."/>
            <person name="Worobey M."/>
            <person name="Van Doorslaer K."/>
            <person name="Varsani A."/>
        </authorList>
    </citation>
    <scope>NUCLEOTIDE SEQUENCE</scope>
    <source>
        <strain evidence="2">UA23Rod_1071</strain>
    </source>
</reference>
<feature type="coiled-coil region" evidence="1">
    <location>
        <begin position="129"/>
        <end position="166"/>
    </location>
</feature>
<name>A0A976N2C4_9VIRU</name>
<evidence type="ECO:0000313" key="2">
    <source>
        <dbReference type="EMBL" id="UPW41485.1"/>
    </source>
</evidence>
<protein>
    <submittedName>
        <fullName evidence="2">Uncharacterized protein</fullName>
    </submittedName>
</protein>
<evidence type="ECO:0000256" key="1">
    <source>
        <dbReference type="SAM" id="Coils"/>
    </source>
</evidence>
<organism evidence="2">
    <name type="scientific">Dipodfec virus UA23Rod_1071</name>
    <dbReference type="NCBI Taxonomy" id="2929326"/>
    <lineage>
        <taxon>Viruses</taxon>
        <taxon>Monodnaviria</taxon>
        <taxon>Sangervirae</taxon>
        <taxon>Phixviricota</taxon>
        <taxon>Malgrandaviricetes</taxon>
        <taxon>Petitvirales</taxon>
        <taxon>Microviridae</taxon>
    </lineage>
</organism>